<dbReference type="InterPro" id="IPR003788">
    <property type="entry name" value="NDUFAF7"/>
</dbReference>
<keyword evidence="2 3" id="KW-0808">Transferase</keyword>
<dbReference type="GO" id="GO:0035243">
    <property type="term" value="F:protein-arginine omega-N symmetric methyltransferase activity"/>
    <property type="evidence" value="ECO:0007669"/>
    <property type="project" value="TreeGrafter"/>
</dbReference>
<keyword evidence="4" id="KW-1185">Reference proteome</keyword>
<protein>
    <submittedName>
        <fullName evidence="3">SAM-dependent methyltransferase</fullName>
    </submittedName>
</protein>
<proteinExistence type="predicted"/>
<name>A0A3M8CK46_9BACL</name>
<evidence type="ECO:0000313" key="4">
    <source>
        <dbReference type="Proteomes" id="UP000282028"/>
    </source>
</evidence>
<dbReference type="Pfam" id="PF02636">
    <property type="entry name" value="Methyltransf_28"/>
    <property type="match status" value="1"/>
</dbReference>
<evidence type="ECO:0000256" key="1">
    <source>
        <dbReference type="ARBA" id="ARBA00022603"/>
    </source>
</evidence>
<dbReference type="EMBL" id="RHHR01000008">
    <property type="protein sequence ID" value="RNB76074.1"/>
    <property type="molecule type" value="Genomic_DNA"/>
</dbReference>
<dbReference type="GO" id="GO:0032259">
    <property type="term" value="P:methylation"/>
    <property type="evidence" value="ECO:0007669"/>
    <property type="project" value="UniProtKB-KW"/>
</dbReference>
<accession>A0A3M8CK46</accession>
<sequence length="372" mass="42291">MGLTEWIREEIKSSPEQAIPFMRFMELALYHPVWGYYMTDRQKVGKEGDFYTSTTVHPVFAETLADVAIAMFHAGQLRQPTLVEIGGGTGVLCRHMLDRLRESDPALYQTAKVIMIETSPYHRQLQKENLQGHEIEIVWHGSLAEAAAAGPIEGIVLSNEWLDAFPVHLAVKKDAGWREVWVTVTEDGFAEMERDPTPQLEEYVRKYGAEVPKGVRIEVNLGMGQAAHDVSRLLSKGFVITIDYGDWQEELYHPSRKKGTLMCFHRHQGHDNPFLNVGEQDITSHVNFTEWKRRGEEEGLKLLSYLRQDQFLMRSGLLQKAVAHSDRDPFTSHAMKRNRAIVQLVDPAGLGGRFRVMVQGKQVAEDCSFFPS</sequence>
<dbReference type="Proteomes" id="UP000282028">
    <property type="component" value="Unassembled WGS sequence"/>
</dbReference>
<dbReference type="SUPFAM" id="SSF53335">
    <property type="entry name" value="S-adenosyl-L-methionine-dependent methyltransferases"/>
    <property type="match status" value="1"/>
</dbReference>
<dbReference type="InterPro" id="IPR038375">
    <property type="entry name" value="NDUFAF7_sf"/>
</dbReference>
<evidence type="ECO:0000313" key="3">
    <source>
        <dbReference type="EMBL" id="RNB76074.1"/>
    </source>
</evidence>
<dbReference type="Gene3D" id="3.40.50.12710">
    <property type="match status" value="1"/>
</dbReference>
<dbReference type="PANTHER" id="PTHR12049">
    <property type="entry name" value="PROTEIN ARGININE METHYLTRANSFERASE NDUFAF7, MITOCHONDRIAL"/>
    <property type="match status" value="1"/>
</dbReference>
<gene>
    <name evidence="3" type="ORF">EDM52_03930</name>
</gene>
<evidence type="ECO:0000256" key="2">
    <source>
        <dbReference type="ARBA" id="ARBA00022679"/>
    </source>
</evidence>
<dbReference type="OrthoDB" id="9794208at2"/>
<keyword evidence="1 3" id="KW-0489">Methyltransferase</keyword>
<reference evidence="3 4" key="1">
    <citation type="submission" date="2018-10" db="EMBL/GenBank/DDBJ databases">
        <title>Phylogenomics of Brevibacillus.</title>
        <authorList>
            <person name="Dunlap C."/>
        </authorList>
    </citation>
    <scope>NUCLEOTIDE SEQUENCE [LARGE SCALE GENOMIC DNA]</scope>
    <source>
        <strain evidence="3 4">JCM 12215</strain>
    </source>
</reference>
<dbReference type="AlphaFoldDB" id="A0A3M8CK46"/>
<dbReference type="RefSeq" id="WP_122907700.1">
    <property type="nucleotide sequence ID" value="NZ_CBCSBE010000002.1"/>
</dbReference>
<dbReference type="PANTHER" id="PTHR12049:SF7">
    <property type="entry name" value="PROTEIN ARGININE METHYLTRANSFERASE NDUFAF7, MITOCHONDRIAL"/>
    <property type="match status" value="1"/>
</dbReference>
<comment type="caution">
    <text evidence="3">The sequence shown here is derived from an EMBL/GenBank/DDBJ whole genome shotgun (WGS) entry which is preliminary data.</text>
</comment>
<organism evidence="3 4">
    <name type="scientific">Brevibacillus invocatus</name>
    <dbReference type="NCBI Taxonomy" id="173959"/>
    <lineage>
        <taxon>Bacteria</taxon>
        <taxon>Bacillati</taxon>
        <taxon>Bacillota</taxon>
        <taxon>Bacilli</taxon>
        <taxon>Bacillales</taxon>
        <taxon>Paenibacillaceae</taxon>
        <taxon>Brevibacillus</taxon>
    </lineage>
</organism>
<dbReference type="InterPro" id="IPR029063">
    <property type="entry name" value="SAM-dependent_MTases_sf"/>
</dbReference>